<accession>A0A2G8JZE6</accession>
<comment type="caution">
    <text evidence="6">The sequence shown here is derived from an EMBL/GenBank/DDBJ whole genome shotgun (WGS) entry which is preliminary data.</text>
</comment>
<evidence type="ECO:0000313" key="7">
    <source>
        <dbReference type="Proteomes" id="UP000230750"/>
    </source>
</evidence>
<keyword evidence="4" id="KW-1133">Transmembrane helix</keyword>
<keyword evidence="4" id="KW-0812">Transmembrane</keyword>
<dbReference type="AlphaFoldDB" id="A0A2G8JZE6"/>
<dbReference type="Pfam" id="PF13855">
    <property type="entry name" value="LRR_8"/>
    <property type="match status" value="1"/>
</dbReference>
<dbReference type="EMBL" id="MRZV01001049">
    <property type="protein sequence ID" value="PIK41136.1"/>
    <property type="molecule type" value="Genomic_DNA"/>
</dbReference>
<organism evidence="6 7">
    <name type="scientific">Stichopus japonicus</name>
    <name type="common">Sea cucumber</name>
    <dbReference type="NCBI Taxonomy" id="307972"/>
    <lineage>
        <taxon>Eukaryota</taxon>
        <taxon>Metazoa</taxon>
        <taxon>Echinodermata</taxon>
        <taxon>Eleutherozoa</taxon>
        <taxon>Echinozoa</taxon>
        <taxon>Holothuroidea</taxon>
        <taxon>Aspidochirotacea</taxon>
        <taxon>Aspidochirotida</taxon>
        <taxon>Stichopodidae</taxon>
        <taxon>Apostichopus</taxon>
    </lineage>
</organism>
<dbReference type="InterPro" id="IPR032675">
    <property type="entry name" value="LRR_dom_sf"/>
</dbReference>
<feature type="compositionally biased region" description="Low complexity" evidence="3">
    <location>
        <begin position="195"/>
        <end position="233"/>
    </location>
</feature>
<keyword evidence="4" id="KW-0472">Membrane</keyword>
<sequence length="296" mass="32188">MSFQVIFAGSVIVLLCGHLVFCSSKDCDDCSCQVRDSGVEIYLTNQNCSDLSCLLECSNLDMDAVKTLNLSHNRFRFLQKSVFSGFTSLEVLDLSHNRLLTLPDDPFTSLRHLREVYLQHNQLGKLDLKMFHDLQNLSFIDLEKNSDLFVASSSSSSDDGGCINGTVSVKVDKDLNGVFCDEPSTARPPTALLASSSDDSSPTSASDGSRSTSSSDGSSPTSSSEDTSHTSLSVDVNRESASYTSGSEFVSHVAITAQSFYRCIILGSTGLVCNIITVWLLFRMRYTVKCSLVRVG</sequence>
<evidence type="ECO:0000256" key="5">
    <source>
        <dbReference type="SAM" id="SignalP"/>
    </source>
</evidence>
<keyword evidence="5" id="KW-0732">Signal</keyword>
<dbReference type="InterPro" id="IPR003591">
    <property type="entry name" value="Leu-rich_rpt_typical-subtyp"/>
</dbReference>
<evidence type="ECO:0000256" key="3">
    <source>
        <dbReference type="SAM" id="MobiDB-lite"/>
    </source>
</evidence>
<feature type="region of interest" description="Disordered" evidence="3">
    <location>
        <begin position="183"/>
        <end position="235"/>
    </location>
</feature>
<keyword evidence="7" id="KW-1185">Reference proteome</keyword>
<keyword evidence="1" id="KW-0433">Leucine-rich repeat</keyword>
<evidence type="ECO:0000256" key="4">
    <source>
        <dbReference type="SAM" id="Phobius"/>
    </source>
</evidence>
<dbReference type="InterPro" id="IPR001611">
    <property type="entry name" value="Leu-rich_rpt"/>
</dbReference>
<reference evidence="6 7" key="1">
    <citation type="journal article" date="2017" name="PLoS Biol.">
        <title>The sea cucumber genome provides insights into morphological evolution and visceral regeneration.</title>
        <authorList>
            <person name="Zhang X."/>
            <person name="Sun L."/>
            <person name="Yuan J."/>
            <person name="Sun Y."/>
            <person name="Gao Y."/>
            <person name="Zhang L."/>
            <person name="Li S."/>
            <person name="Dai H."/>
            <person name="Hamel J.F."/>
            <person name="Liu C."/>
            <person name="Yu Y."/>
            <person name="Liu S."/>
            <person name="Lin W."/>
            <person name="Guo K."/>
            <person name="Jin S."/>
            <person name="Xu P."/>
            <person name="Storey K.B."/>
            <person name="Huan P."/>
            <person name="Zhang T."/>
            <person name="Zhou Y."/>
            <person name="Zhang J."/>
            <person name="Lin C."/>
            <person name="Li X."/>
            <person name="Xing L."/>
            <person name="Huo D."/>
            <person name="Sun M."/>
            <person name="Wang L."/>
            <person name="Mercier A."/>
            <person name="Li F."/>
            <person name="Yang H."/>
            <person name="Xiang J."/>
        </authorList>
    </citation>
    <scope>NUCLEOTIDE SEQUENCE [LARGE SCALE GENOMIC DNA]</scope>
    <source>
        <strain evidence="6">Shaxun</strain>
        <tissue evidence="6">Muscle</tissue>
    </source>
</reference>
<dbReference type="PANTHER" id="PTHR45617">
    <property type="entry name" value="LEUCINE RICH REPEAT FAMILY PROTEIN"/>
    <property type="match status" value="1"/>
</dbReference>
<dbReference type="SUPFAM" id="SSF52058">
    <property type="entry name" value="L domain-like"/>
    <property type="match status" value="1"/>
</dbReference>
<evidence type="ECO:0000256" key="1">
    <source>
        <dbReference type="ARBA" id="ARBA00022614"/>
    </source>
</evidence>
<dbReference type="SMART" id="SM00369">
    <property type="entry name" value="LRR_TYP"/>
    <property type="match status" value="3"/>
</dbReference>
<proteinExistence type="predicted"/>
<feature type="transmembrane region" description="Helical" evidence="4">
    <location>
        <begin position="259"/>
        <end position="282"/>
    </location>
</feature>
<dbReference type="Proteomes" id="UP000230750">
    <property type="component" value="Unassembled WGS sequence"/>
</dbReference>
<evidence type="ECO:0000313" key="6">
    <source>
        <dbReference type="EMBL" id="PIK41136.1"/>
    </source>
</evidence>
<feature type="chain" id="PRO_5013614148" evidence="5">
    <location>
        <begin position="25"/>
        <end position="296"/>
    </location>
</feature>
<dbReference type="Gene3D" id="3.80.10.10">
    <property type="entry name" value="Ribonuclease Inhibitor"/>
    <property type="match status" value="1"/>
</dbReference>
<dbReference type="STRING" id="307972.A0A2G8JZE6"/>
<protein>
    <submittedName>
        <fullName evidence="6">Uncharacterized protein</fullName>
    </submittedName>
</protein>
<keyword evidence="2" id="KW-0677">Repeat</keyword>
<evidence type="ECO:0000256" key="2">
    <source>
        <dbReference type="ARBA" id="ARBA00022737"/>
    </source>
</evidence>
<gene>
    <name evidence="6" type="ORF">BSL78_22018</name>
</gene>
<dbReference type="OrthoDB" id="676979at2759"/>
<dbReference type="PANTHER" id="PTHR45617:SF165">
    <property type="entry name" value="COMMON DPR-INTERACTING PROTEIN-RELATED"/>
    <property type="match status" value="1"/>
</dbReference>
<name>A0A2G8JZE6_STIJA</name>
<dbReference type="PROSITE" id="PS51450">
    <property type="entry name" value="LRR"/>
    <property type="match status" value="1"/>
</dbReference>
<feature type="signal peptide" evidence="5">
    <location>
        <begin position="1"/>
        <end position="24"/>
    </location>
</feature>